<sequence>MTLLTGSQAATFADLAYDTAAATDNSAATWRAKGSLAAAQKKKGGCSADLTEFSTLTGFTGQSGAFSLRDTSGFGAVFERKNGGGGRDLVVAFRGSVSASDWVSNFNFGMDRGPGDCIVHAGFNRIYTTFQDDLHHIIDAARPETLHFVGHSLGGAMATLAMADYGLRGGAACRLYTFGTPRIGGFGLSSQLRRVLTPGTVRRVYSVSDPVPMLPVLPFQHFAAGATGLDFGFTYITPRAHDRIQYRNRMPSSGWPAATPLAQKSDPDYWLGLAEKAQGFSALGYHALSMALRGIMRMVNMAGLALSAGITVLDRMVEAIHQGALLSKKIAETTLRFVKAALRMCGRLALRAAVTAADLTVEFLQTVFDMMLAPVRRSALLALNAA</sequence>
<dbReference type="SUPFAM" id="SSF53474">
    <property type="entry name" value="alpha/beta-Hydrolases"/>
    <property type="match status" value="1"/>
</dbReference>
<dbReference type="Proteomes" id="UP000005713">
    <property type="component" value="Unassembled WGS sequence"/>
</dbReference>
<dbReference type="Pfam" id="PF01764">
    <property type="entry name" value="Lipase_3"/>
    <property type="match status" value="1"/>
</dbReference>
<dbReference type="RefSeq" id="WP_005860669.1">
    <property type="nucleotide sequence ID" value="NZ_AAYA01000009.1"/>
</dbReference>
<dbReference type="EMBL" id="AAYA01000009">
    <property type="protein sequence ID" value="EBA07557.1"/>
    <property type="molecule type" value="Genomic_DNA"/>
</dbReference>
<dbReference type="OrthoDB" id="5522031at2"/>
<comment type="caution">
    <text evidence="2">The sequence shown here is derived from an EMBL/GenBank/DDBJ whole genome shotgun (WGS) entry which is preliminary data.</text>
</comment>
<feature type="domain" description="Fungal lipase-type" evidence="1">
    <location>
        <begin position="90"/>
        <end position="216"/>
    </location>
</feature>
<dbReference type="GO" id="GO:0006629">
    <property type="term" value="P:lipid metabolic process"/>
    <property type="evidence" value="ECO:0007669"/>
    <property type="project" value="InterPro"/>
</dbReference>
<evidence type="ECO:0000313" key="2">
    <source>
        <dbReference type="EMBL" id="EBA07557.1"/>
    </source>
</evidence>
<keyword evidence="3" id="KW-1185">Reference proteome</keyword>
<evidence type="ECO:0000313" key="3">
    <source>
        <dbReference type="Proteomes" id="UP000005713"/>
    </source>
</evidence>
<dbReference type="PANTHER" id="PTHR45856:SF24">
    <property type="entry name" value="FUNGAL LIPASE-LIKE DOMAIN-CONTAINING PROTEIN"/>
    <property type="match status" value="1"/>
</dbReference>
<dbReference type="InterPro" id="IPR002921">
    <property type="entry name" value="Fungal_lipase-type"/>
</dbReference>
<reference evidence="2 3" key="1">
    <citation type="submission" date="2006-06" db="EMBL/GenBank/DDBJ databases">
        <authorList>
            <person name="Moran M.A."/>
            <person name="Ferriera S."/>
            <person name="Johnson J."/>
            <person name="Kravitz S."/>
            <person name="Beeson K."/>
            <person name="Sutton G."/>
            <person name="Rogers Y.-H."/>
            <person name="Friedman R."/>
            <person name="Frazier M."/>
            <person name="Venter J.C."/>
        </authorList>
    </citation>
    <scope>NUCLEOTIDE SEQUENCE [LARGE SCALE GENOMIC DNA]</scope>
    <source>
        <strain evidence="2 3">E-37</strain>
    </source>
</reference>
<accession>A3K618</accession>
<dbReference type="InterPro" id="IPR051218">
    <property type="entry name" value="Sec_MonoDiacylglyc_Lipase"/>
</dbReference>
<dbReference type="eggNOG" id="COG3675">
    <property type="taxonomic scope" value="Bacteria"/>
</dbReference>
<protein>
    <submittedName>
        <fullName evidence="2">Predicted lipase</fullName>
    </submittedName>
</protein>
<dbReference type="PANTHER" id="PTHR45856">
    <property type="entry name" value="ALPHA/BETA-HYDROLASES SUPERFAMILY PROTEIN"/>
    <property type="match status" value="1"/>
</dbReference>
<dbReference type="AlphaFoldDB" id="A3K618"/>
<dbReference type="Gene3D" id="3.40.50.1820">
    <property type="entry name" value="alpha/beta hydrolase"/>
    <property type="match status" value="1"/>
</dbReference>
<gene>
    <name evidence="2" type="ORF">SSE37_22200</name>
</gene>
<organism evidence="2 3">
    <name type="scientific">Sagittula stellata (strain ATCC 700073 / DSM 11524 / E-37)</name>
    <dbReference type="NCBI Taxonomy" id="388399"/>
    <lineage>
        <taxon>Bacteria</taxon>
        <taxon>Pseudomonadati</taxon>
        <taxon>Pseudomonadota</taxon>
        <taxon>Alphaproteobacteria</taxon>
        <taxon>Rhodobacterales</taxon>
        <taxon>Roseobacteraceae</taxon>
        <taxon>Sagittula</taxon>
    </lineage>
</organism>
<dbReference type="InterPro" id="IPR029058">
    <property type="entry name" value="AB_hydrolase_fold"/>
</dbReference>
<dbReference type="CDD" id="cd00519">
    <property type="entry name" value="Lipase_3"/>
    <property type="match status" value="1"/>
</dbReference>
<name>A3K618_SAGS3</name>
<proteinExistence type="predicted"/>
<evidence type="ECO:0000259" key="1">
    <source>
        <dbReference type="Pfam" id="PF01764"/>
    </source>
</evidence>